<comment type="subcellular location">
    <subcellularLocation>
        <location evidence="1">Cell outer membrane</location>
    </subcellularLocation>
</comment>
<accession>A0ABY9Y376</accession>
<evidence type="ECO:0000256" key="3">
    <source>
        <dbReference type="ARBA" id="ARBA00022729"/>
    </source>
</evidence>
<dbReference type="EMBL" id="CP134536">
    <property type="protein sequence ID" value="WNH12679.1"/>
    <property type="molecule type" value="Genomic_DNA"/>
</dbReference>
<sequence>MKKLLFLMLTVFMLINTSCKEDFLDVANPSSVDEDFVFGDASEARKVLAGLYDIWHDLDKRLFYDISSVGSDSENHPEFYASQGRHIPEGLFASEYDINDGNHRDTWNEAYLIINRSNIIMESIAEKEEYQSAVASGKANDYTHIYGEAMCHRATNYKMLIRYFGDVPYFDYPIRNTAQTDTLGYTMRDNIYDREIAALKTAVPLMYRLGENNVTAETFSGTYGDQLIARLAFDAAGFQLRRSDFDYSPVTFEQKGIEGWGAKYVRRTDYKEYYKTAKDYYLKVVNNPGSARLIESDERGTGFNNPFQRNFQYILDLEVSPESIFECGYTRTQNSDWPYSFGRPSGGGGSNAFPCKNYGQGRINSSFYFGDFDSSDMRRDVTACITANSGAATEKLINFSPGSREKGGLANNKFDESRMANPYTVKQRQSGVNWQQVRMANVMLNLAYAAAETGDEATAKTYFKKVRSRAFSAANQATKVNAYVDGMSGNALLRGIEQELKLELAGEGITRFDMVLFGTMPERIQNMRDTMKAMIDGMEANGYYSFPNGVDISSYVYTKEVNIKDVDGSLNYLTTQTPEGLSESDPLYPVLVPGWRGTSDLWSDIADTKQGHIAIRGMYKYIDPASAEGLALLADGYSLTDWGINLVNNRQQYTDDLFKGYPDGSFAAGVPPRYIMPLSGDALRTSKGLLTQGYGHPSAE</sequence>
<organism evidence="8 9">
    <name type="scientific">Thalassobellus suaedae</name>
    <dbReference type="NCBI Taxonomy" id="3074124"/>
    <lineage>
        <taxon>Bacteria</taxon>
        <taxon>Pseudomonadati</taxon>
        <taxon>Bacteroidota</taxon>
        <taxon>Flavobacteriia</taxon>
        <taxon>Flavobacteriales</taxon>
        <taxon>Flavobacteriaceae</taxon>
        <taxon>Thalassobellus</taxon>
    </lineage>
</organism>
<evidence type="ECO:0000313" key="9">
    <source>
        <dbReference type="Proteomes" id="UP001303407"/>
    </source>
</evidence>
<evidence type="ECO:0000256" key="2">
    <source>
        <dbReference type="ARBA" id="ARBA00006275"/>
    </source>
</evidence>
<evidence type="ECO:0000256" key="1">
    <source>
        <dbReference type="ARBA" id="ARBA00004442"/>
    </source>
</evidence>
<evidence type="ECO:0000313" key="8">
    <source>
        <dbReference type="EMBL" id="WNH12679.1"/>
    </source>
</evidence>
<proteinExistence type="inferred from homology"/>
<reference evidence="8 9" key="1">
    <citation type="submission" date="2023-09" db="EMBL/GenBank/DDBJ databases">
        <title>Thalassobella suaedae gen. nov., sp. nov., a marine bacterium of the family Flavobacteriaceae isolated from a halophyte Suaeda japonica.</title>
        <authorList>
            <person name="Lee S.Y."/>
            <person name="Hwang C.Y."/>
        </authorList>
    </citation>
    <scope>NUCLEOTIDE SEQUENCE [LARGE SCALE GENOMIC DNA]</scope>
    <source>
        <strain evidence="8 9">HL-DH10</strain>
    </source>
</reference>
<dbReference type="SUPFAM" id="SSF48452">
    <property type="entry name" value="TPR-like"/>
    <property type="match status" value="1"/>
</dbReference>
<evidence type="ECO:0000256" key="4">
    <source>
        <dbReference type="ARBA" id="ARBA00023136"/>
    </source>
</evidence>
<dbReference type="InterPro" id="IPR011990">
    <property type="entry name" value="TPR-like_helical_dom_sf"/>
</dbReference>
<dbReference type="InterPro" id="IPR033985">
    <property type="entry name" value="SusD-like_N"/>
</dbReference>
<evidence type="ECO:0000259" key="6">
    <source>
        <dbReference type="Pfam" id="PF07980"/>
    </source>
</evidence>
<feature type="domain" description="SusD-like N-terminal" evidence="7">
    <location>
        <begin position="22"/>
        <end position="176"/>
    </location>
</feature>
<evidence type="ECO:0000256" key="5">
    <source>
        <dbReference type="ARBA" id="ARBA00023237"/>
    </source>
</evidence>
<feature type="domain" description="RagB/SusD" evidence="6">
    <location>
        <begin position="401"/>
        <end position="535"/>
    </location>
</feature>
<keyword evidence="4" id="KW-0472">Membrane</keyword>
<comment type="similarity">
    <text evidence="2">Belongs to the SusD family.</text>
</comment>
<keyword evidence="9" id="KW-1185">Reference proteome</keyword>
<gene>
    <name evidence="8" type="ORF">RHP49_00115</name>
</gene>
<dbReference type="RefSeq" id="WP_415862660.1">
    <property type="nucleotide sequence ID" value="NZ_CP134536.1"/>
</dbReference>
<keyword evidence="5" id="KW-0998">Cell outer membrane</keyword>
<name>A0ABY9Y376_9FLAO</name>
<protein>
    <submittedName>
        <fullName evidence="8">RagB/SusD family nutrient uptake outer membrane protein</fullName>
    </submittedName>
</protein>
<keyword evidence="3" id="KW-0732">Signal</keyword>
<dbReference type="Gene3D" id="1.25.40.390">
    <property type="match status" value="1"/>
</dbReference>
<dbReference type="InterPro" id="IPR012944">
    <property type="entry name" value="SusD_RagB_dom"/>
</dbReference>
<dbReference type="Pfam" id="PF07980">
    <property type="entry name" value="SusD_RagB"/>
    <property type="match status" value="1"/>
</dbReference>
<dbReference type="Proteomes" id="UP001303407">
    <property type="component" value="Chromosome"/>
</dbReference>
<dbReference type="Pfam" id="PF14322">
    <property type="entry name" value="SusD-like_3"/>
    <property type="match status" value="1"/>
</dbReference>
<evidence type="ECO:0000259" key="7">
    <source>
        <dbReference type="Pfam" id="PF14322"/>
    </source>
</evidence>